<feature type="signal peptide" evidence="1">
    <location>
        <begin position="1"/>
        <end position="20"/>
    </location>
</feature>
<sequence>MLRALRVIAVAASLTGASSPKPQSFGQRPVPWFQYDVPKDFANPTGLARPTFRYWVPDADVDDDVLYSDIKNIHDAGWGSVEIICLENYGIELAVVDPAEFGYGGLNWTNRFRTMLRAAEDFNMTVDFALGPTQGASIPILDPDSEGMNTELAYGQVNISSGSTFSGLLPPPGQTSAGYANAPDFYPPFQNYTNQFVAAVIAKKSLNPSADPRVTGLDFNSVQEVTSLVHNGTLTWTAPKDGNEYVLLTFYQRRTGYLAAQGAFNNATDPTNPASWFAYVVDHFSQAGTDLWTSFTEEYVMNGENGDLLQRLGLYAWEDSAEFRATLFWTDDFLGYFKKSRGYDIVPVLPILFGTTGLPPSNLTNGYFYFSFDEGSNGTNIDWKIRNDFYQALQELYETYHLEGLSKWSAKFGLQGSLQPYATAPNLAPPWDMVSAAAHIDAPETESNYFDGVIDAFRAMGGGAMMGQKQIFSSELGAHRYFAYAETVPLILNDCAINYVGGVNRIVTHGYPYSGHRPEVEWPGLTTFEWTYSGMWGPRQPAWAYVREMADWVARTQLILQSGVPRVDIGLYRHKYISVDIKHYGMGENIFGDRSLQNAGYSYASVSPSLLAQGNAVITNGLLAEDGPGFSAFIVDNSTNITSNAVERLLKYADQGFPILFVGGVPEVSPYYSTEADVYVKGAVEKLLTYPSVRNLSSEADVVEALKELDVSPAAENLSPCPILYTHRWDGDNLVDYYWVYNSDLNNSHATEASLRGSGVPYTLDAWTGVISPIVNYTTAGERFNMWFNLKSNQSTIVAFAPAGFFANVTVPTAHIVKSTAQFLDISSDGTYLVAKSTQNVSQETTLSDDRVFTFGDATPLPSPVELGPWNLTIQDWQPGPDPWNNYSSIFTYHYLSLDKLVPWYNITGLEYSSGIGTYTSNFTWNPQNISLGALIDLGPVFNTVKLFVNDQWTGPIDVTDAVVDIGQYLTNGTNRIRIETSSTLRNRLLEVNVTQSWEQAKYASTYGGQPYGLGAPVTLIPYKEYQIAL</sequence>
<comment type="caution">
    <text evidence="2">The sequence shown here is derived from an EMBL/GenBank/DDBJ whole genome shotgun (WGS) entry which is preliminary data.</text>
</comment>
<reference evidence="2" key="1">
    <citation type="submission" date="2022-10" db="EMBL/GenBank/DDBJ databases">
        <title>Tapping the CABI collections for fungal endophytes: first genome assemblies for Collariella, Neodidymelliopsis, Ascochyta clinopodiicola, Didymella pomorum, Didymosphaeria variabile, Neocosmospora piperis and Neocucurbitaria cava.</title>
        <authorList>
            <person name="Hill R."/>
        </authorList>
    </citation>
    <scope>NUCLEOTIDE SEQUENCE</scope>
    <source>
        <strain evidence="2">IMI 355082</strain>
    </source>
</reference>
<organism evidence="2 3">
    <name type="scientific">Gnomoniopsis smithogilvyi</name>
    <dbReference type="NCBI Taxonomy" id="1191159"/>
    <lineage>
        <taxon>Eukaryota</taxon>
        <taxon>Fungi</taxon>
        <taxon>Dikarya</taxon>
        <taxon>Ascomycota</taxon>
        <taxon>Pezizomycotina</taxon>
        <taxon>Sordariomycetes</taxon>
        <taxon>Sordariomycetidae</taxon>
        <taxon>Diaporthales</taxon>
        <taxon>Gnomoniaceae</taxon>
        <taxon>Gnomoniopsis</taxon>
    </lineage>
</organism>
<dbReference type="PANTHER" id="PTHR36848">
    <property type="entry name" value="DNA-BINDING PROTEIN (PUTATIVE SECRETED PROTEIN)-RELATED"/>
    <property type="match status" value="1"/>
</dbReference>
<dbReference type="InterPro" id="IPR008979">
    <property type="entry name" value="Galactose-bd-like_sf"/>
</dbReference>
<evidence type="ECO:0000313" key="3">
    <source>
        <dbReference type="Proteomes" id="UP001140453"/>
    </source>
</evidence>
<keyword evidence="3" id="KW-1185">Reference proteome</keyword>
<feature type="chain" id="PRO_5040835015" description="Secreted protein" evidence="1">
    <location>
        <begin position="21"/>
        <end position="1030"/>
    </location>
</feature>
<evidence type="ECO:0000313" key="2">
    <source>
        <dbReference type="EMBL" id="KAJ4393563.1"/>
    </source>
</evidence>
<dbReference type="Pfam" id="PF17132">
    <property type="entry name" value="Glyco_hydro_106"/>
    <property type="match status" value="1"/>
</dbReference>
<evidence type="ECO:0008006" key="4">
    <source>
        <dbReference type="Google" id="ProtNLM"/>
    </source>
</evidence>
<keyword evidence="1" id="KW-0732">Signal</keyword>
<dbReference type="SUPFAM" id="SSF49785">
    <property type="entry name" value="Galactose-binding domain-like"/>
    <property type="match status" value="1"/>
</dbReference>
<dbReference type="InterPro" id="IPR053161">
    <property type="entry name" value="Ulvan_degrading_GH"/>
</dbReference>
<evidence type="ECO:0000256" key="1">
    <source>
        <dbReference type="SAM" id="SignalP"/>
    </source>
</evidence>
<dbReference type="EMBL" id="JAPEVB010000002">
    <property type="protein sequence ID" value="KAJ4393563.1"/>
    <property type="molecule type" value="Genomic_DNA"/>
</dbReference>
<gene>
    <name evidence="2" type="ORF">N0V93_002775</name>
</gene>
<dbReference type="Proteomes" id="UP001140453">
    <property type="component" value="Unassembled WGS sequence"/>
</dbReference>
<name>A0A9W8YXB1_9PEZI</name>
<proteinExistence type="predicted"/>
<dbReference type="PANTHER" id="PTHR36848:SF2">
    <property type="entry name" value="SECRETED PROTEIN"/>
    <property type="match status" value="1"/>
</dbReference>
<dbReference type="Gene3D" id="2.60.120.260">
    <property type="entry name" value="Galactose-binding domain-like"/>
    <property type="match status" value="1"/>
</dbReference>
<dbReference type="AlphaFoldDB" id="A0A9W8YXB1"/>
<dbReference type="OrthoDB" id="2588159at2759"/>
<accession>A0A9W8YXB1</accession>
<protein>
    <recommendedName>
        <fullName evidence="4">Secreted protein</fullName>
    </recommendedName>
</protein>